<dbReference type="Gene3D" id="3.40.50.12580">
    <property type="match status" value="1"/>
</dbReference>
<accession>A0A0G0Z798</accession>
<sequence>MKTIFITAFHAFISKNIFNTDVLKILKQRKDLKIILLVPKILKDFFENNYRSDNVIIEGIDLAPFQNSRSNNFFSKMSFFFIYNHWIKRKRWDYAAQNPGIFNYLKYHILITATFLLSGYKTINRIFRFFSRHFSPDNFYEFYFEKYKPDLVFTPDVYDDFDQALIKEAKIRKISVVGMVRSWDNNISKGLMKCLPDRLIVNNEVIKKEAIKLHDYPEKNIFIGGLPQFDDYLKAPFKSREEFFKTVGGDPDKKTILFSPGWREMSETNADICQSFRTAKKNGVLPENVQFFVRHHPTRPDVALDEKFKNDPDFIIETPGAMRGSGKFLEFSMQDNIHLIDTVYYSDVVVWIVTSIGLDSLVFDKPQIAVDFDGPKKKPYWESIKRFNDEDHMRSFFKTGGIKKAGDIDELIFLINQYLKNPQLDKDGRKKAALQQLWKVDGRSGERIANFILSFLF</sequence>
<reference evidence="1 2" key="1">
    <citation type="journal article" date="2015" name="Nature">
        <title>rRNA introns, odd ribosomes, and small enigmatic genomes across a large radiation of phyla.</title>
        <authorList>
            <person name="Brown C.T."/>
            <person name="Hug L.A."/>
            <person name="Thomas B.C."/>
            <person name="Sharon I."/>
            <person name="Castelle C.J."/>
            <person name="Singh A."/>
            <person name="Wilkins M.J."/>
            <person name="Williams K.H."/>
            <person name="Banfield J.F."/>
        </authorList>
    </citation>
    <scope>NUCLEOTIDE SEQUENCE [LARGE SCALE GENOMIC DNA]</scope>
</reference>
<dbReference type="InterPro" id="IPR043148">
    <property type="entry name" value="TagF_C"/>
</dbReference>
<dbReference type="GO" id="GO:0016020">
    <property type="term" value="C:membrane"/>
    <property type="evidence" value="ECO:0007669"/>
    <property type="project" value="InterPro"/>
</dbReference>
<dbReference type="EMBL" id="LCDB01000006">
    <property type="protein sequence ID" value="KKS44582.1"/>
    <property type="molecule type" value="Genomic_DNA"/>
</dbReference>
<comment type="caution">
    <text evidence="1">The sequence shown here is derived from an EMBL/GenBank/DDBJ whole genome shotgun (WGS) entry which is preliminary data.</text>
</comment>
<evidence type="ECO:0000313" key="1">
    <source>
        <dbReference type="EMBL" id="KKS44582.1"/>
    </source>
</evidence>
<evidence type="ECO:0008006" key="3">
    <source>
        <dbReference type="Google" id="ProtNLM"/>
    </source>
</evidence>
<name>A0A0G0Z798_9BACT</name>
<dbReference type="AlphaFoldDB" id="A0A0G0Z798"/>
<proteinExistence type="predicted"/>
<dbReference type="InterPro" id="IPR007554">
    <property type="entry name" value="Glycerophosphate_synth"/>
</dbReference>
<organism evidence="1 2">
    <name type="scientific">Candidatus Azambacteria bacterium GW2011_GWB1_42_17</name>
    <dbReference type="NCBI Taxonomy" id="1618615"/>
    <lineage>
        <taxon>Bacteria</taxon>
        <taxon>Candidatus Azamiibacteriota</taxon>
    </lineage>
</organism>
<dbReference type="Pfam" id="PF04464">
    <property type="entry name" value="Glyphos_transf"/>
    <property type="match status" value="1"/>
</dbReference>
<dbReference type="Proteomes" id="UP000033986">
    <property type="component" value="Unassembled WGS sequence"/>
</dbReference>
<protein>
    <recommendedName>
        <fullName evidence="3">CDP-glycerol:poly(Glycerophosphate) glycerophosphotransferase</fullName>
    </recommendedName>
</protein>
<evidence type="ECO:0000313" key="2">
    <source>
        <dbReference type="Proteomes" id="UP000033986"/>
    </source>
</evidence>
<dbReference type="SUPFAM" id="SSF53756">
    <property type="entry name" value="UDP-Glycosyltransferase/glycogen phosphorylase"/>
    <property type="match status" value="1"/>
</dbReference>
<gene>
    <name evidence="1" type="ORF">UV07_C0006G0004</name>
</gene>
<dbReference type="GO" id="GO:0047355">
    <property type="term" value="F:CDP-glycerol glycerophosphotransferase activity"/>
    <property type="evidence" value="ECO:0007669"/>
    <property type="project" value="InterPro"/>
</dbReference>